<feature type="transmembrane region" description="Helical" evidence="1">
    <location>
        <begin position="67"/>
        <end position="89"/>
    </location>
</feature>
<feature type="transmembrane region" description="Helical" evidence="1">
    <location>
        <begin position="231"/>
        <end position="249"/>
    </location>
</feature>
<keyword evidence="3" id="KW-1185">Reference proteome</keyword>
<dbReference type="Proteomes" id="UP000537141">
    <property type="component" value="Unassembled WGS sequence"/>
</dbReference>
<protein>
    <submittedName>
        <fullName evidence="2">High-affinity iron transporter</fullName>
    </submittedName>
</protein>
<reference evidence="2 3" key="1">
    <citation type="submission" date="2020-08" db="EMBL/GenBank/DDBJ databases">
        <title>Genomic Encyclopedia of Type Strains, Phase IV (KMG-IV): sequencing the most valuable type-strain genomes for metagenomic binning, comparative biology and taxonomic classification.</title>
        <authorList>
            <person name="Goeker M."/>
        </authorList>
    </citation>
    <scope>NUCLEOTIDE SEQUENCE [LARGE SCALE GENOMIC DNA]</scope>
    <source>
        <strain evidence="2 3">DSM 26287</strain>
    </source>
</reference>
<evidence type="ECO:0000313" key="2">
    <source>
        <dbReference type="EMBL" id="MBB6541680.1"/>
    </source>
</evidence>
<feature type="transmembrane region" description="Helical" evidence="1">
    <location>
        <begin position="132"/>
        <end position="157"/>
    </location>
</feature>
<evidence type="ECO:0000256" key="1">
    <source>
        <dbReference type="SAM" id="Phobius"/>
    </source>
</evidence>
<comment type="caution">
    <text evidence="2">The sequence shown here is derived from an EMBL/GenBank/DDBJ whole genome shotgun (WGS) entry which is preliminary data.</text>
</comment>
<gene>
    <name evidence="2" type="ORF">HNQ55_000154</name>
</gene>
<keyword evidence="1" id="KW-0472">Membrane</keyword>
<feature type="transmembrane region" description="Helical" evidence="1">
    <location>
        <begin position="169"/>
        <end position="187"/>
    </location>
</feature>
<evidence type="ECO:0000313" key="3">
    <source>
        <dbReference type="Proteomes" id="UP000537141"/>
    </source>
</evidence>
<keyword evidence="1" id="KW-0812">Transmembrane</keyword>
<feature type="transmembrane region" description="Helical" evidence="1">
    <location>
        <begin position="37"/>
        <end position="55"/>
    </location>
</feature>
<feature type="transmembrane region" description="Helical" evidence="1">
    <location>
        <begin position="6"/>
        <end position="25"/>
    </location>
</feature>
<name>A0A7X0TS44_9GAMM</name>
<dbReference type="EMBL" id="JACHHU010000001">
    <property type="protein sequence ID" value="MBB6541680.1"/>
    <property type="molecule type" value="Genomic_DNA"/>
</dbReference>
<keyword evidence="1" id="KW-1133">Transmembrane helix</keyword>
<accession>A0A7X0TS44</accession>
<sequence length="264" mass="29255">MLINTVLLFIKDILPIFVLLSFIVGIIPDIKASKLDLSFYAGGIIFSVLLIYTQIENIGELFNGDGIEVFYCLTNSIVYISLLAVTPLLSKQSTLNAVLRYLLIVAITLFTAANLCEFFIYLSAMVSSNQTFISMFIGGFFGLGICLSFSILLTIFLRSSLANISCLKHFFWVLYLAGFATQNVYLLQQIDLVSTSSTLWDISNFVADASEYGYLLNTLIGYKAAPTAEYVVTYFASVVITLMVIILPAKKLNPTNTPIVRNEK</sequence>
<organism evidence="2 3">
    <name type="scientific">Thalassotalea piscium</name>
    <dbReference type="NCBI Taxonomy" id="1230533"/>
    <lineage>
        <taxon>Bacteria</taxon>
        <taxon>Pseudomonadati</taxon>
        <taxon>Pseudomonadota</taxon>
        <taxon>Gammaproteobacteria</taxon>
        <taxon>Alteromonadales</taxon>
        <taxon>Colwelliaceae</taxon>
        <taxon>Thalassotalea</taxon>
    </lineage>
</organism>
<dbReference type="RefSeq" id="WP_184421161.1">
    <property type="nucleotide sequence ID" value="NZ_AP027362.1"/>
</dbReference>
<feature type="transmembrane region" description="Helical" evidence="1">
    <location>
        <begin position="101"/>
        <end position="126"/>
    </location>
</feature>
<dbReference type="AlphaFoldDB" id="A0A7X0TS44"/>
<proteinExistence type="predicted"/>